<protein>
    <recommendedName>
        <fullName evidence="3">Polyhydroxyalkanoic acid system protein</fullName>
    </recommendedName>
</protein>
<accession>A0A9X4YCU6</accession>
<evidence type="ECO:0000313" key="1">
    <source>
        <dbReference type="EMBL" id="MYL27321.1"/>
    </source>
</evidence>
<dbReference type="EMBL" id="WMEX01000005">
    <property type="protein sequence ID" value="MYL27321.1"/>
    <property type="molecule type" value="Genomic_DNA"/>
</dbReference>
<comment type="caution">
    <text evidence="1">The sequence shown here is derived from an EMBL/GenBank/DDBJ whole genome shotgun (WGS) entry which is preliminary data.</text>
</comment>
<dbReference type="Proteomes" id="UP000460751">
    <property type="component" value="Unassembled WGS sequence"/>
</dbReference>
<reference evidence="1 2" key="1">
    <citation type="submission" date="2019-11" db="EMBL/GenBank/DDBJ databases">
        <title>Genome sequences of 17 halophilic strains isolated from different environments.</title>
        <authorList>
            <person name="Furrow R.E."/>
        </authorList>
    </citation>
    <scope>NUCLEOTIDE SEQUENCE [LARGE SCALE GENOMIC DNA]</scope>
    <source>
        <strain evidence="1 2">22507_15_FS</strain>
    </source>
</reference>
<organism evidence="1 2">
    <name type="scientific">Vreelandella halophila</name>
    <dbReference type="NCBI Taxonomy" id="86177"/>
    <lineage>
        <taxon>Bacteria</taxon>
        <taxon>Pseudomonadati</taxon>
        <taxon>Pseudomonadota</taxon>
        <taxon>Gammaproteobacteria</taxon>
        <taxon>Oceanospirillales</taxon>
        <taxon>Halomonadaceae</taxon>
        <taxon>Vreelandella</taxon>
    </lineage>
</organism>
<gene>
    <name evidence="1" type="ORF">GLW01_10995</name>
</gene>
<dbReference type="AlphaFoldDB" id="A0A9X4YCU6"/>
<evidence type="ECO:0000313" key="2">
    <source>
        <dbReference type="Proteomes" id="UP000460751"/>
    </source>
</evidence>
<keyword evidence="2" id="KW-1185">Reference proteome</keyword>
<sequence length="142" mass="16143">MGTSANALAYSNPGVPACLRRVSSTRLMGRSCVKLRATPVIIVRRGVPMSRIQIHRAHAMDHEHALRVADELAREMTAHYDFEWHWDGERLKLRRTGLKGEVAVNPQDIGVDLELGMMLRPFKGRIEQEVVRQLEAILKRHS</sequence>
<proteinExistence type="predicted"/>
<evidence type="ECO:0008006" key="3">
    <source>
        <dbReference type="Google" id="ProtNLM"/>
    </source>
</evidence>
<dbReference type="Pfam" id="PF09650">
    <property type="entry name" value="PHA_gran_rgn"/>
    <property type="match status" value="1"/>
</dbReference>
<dbReference type="InterPro" id="IPR013433">
    <property type="entry name" value="PHA_gran_rgn"/>
</dbReference>
<name>A0A9X4YCU6_9GAMM</name>
<dbReference type="NCBIfam" id="TIGR02610">
    <property type="entry name" value="PHA_gran_rgn"/>
    <property type="match status" value="1"/>
</dbReference>